<dbReference type="EMBL" id="CAQQ02079404">
    <property type="status" value="NOT_ANNOTATED_CDS"/>
    <property type="molecule type" value="Genomic_DNA"/>
</dbReference>
<comment type="similarity">
    <text evidence="1">Belongs to the cAMP-dependent kinase regulatory chain family.</text>
</comment>
<keyword evidence="2" id="KW-0597">Phosphoprotein</keyword>
<dbReference type="PRINTS" id="PR00103">
    <property type="entry name" value="CAMPKINASE"/>
</dbReference>
<dbReference type="GO" id="GO:0005952">
    <property type="term" value="C:cAMP-dependent protein kinase complex"/>
    <property type="evidence" value="ECO:0007669"/>
    <property type="project" value="InterPro"/>
</dbReference>
<evidence type="ECO:0000256" key="1">
    <source>
        <dbReference type="ARBA" id="ARBA00005753"/>
    </source>
</evidence>
<dbReference type="Gene3D" id="2.60.120.10">
    <property type="entry name" value="Jelly Rolls"/>
    <property type="match status" value="2"/>
</dbReference>
<dbReference type="EMBL" id="CAQQ02079403">
    <property type="status" value="NOT_ANNOTATED_CDS"/>
    <property type="molecule type" value="Genomic_DNA"/>
</dbReference>
<keyword evidence="11" id="KW-1185">Reference proteome</keyword>
<dbReference type="SUPFAM" id="SSF51206">
    <property type="entry name" value="cAMP-binding domain-like"/>
    <property type="match status" value="2"/>
</dbReference>
<dbReference type="EnsemblMetazoa" id="MESCA002189-RA">
    <property type="protein sequence ID" value="MESCA002189-PA"/>
    <property type="gene ID" value="MESCA002189"/>
</dbReference>
<name>T1GFP2_MEGSC</name>
<dbReference type="PROSITE" id="PS00889">
    <property type="entry name" value="CNMP_BINDING_2"/>
    <property type="match status" value="1"/>
</dbReference>
<dbReference type="GO" id="GO:0004862">
    <property type="term" value="F:cAMP-dependent protein kinase inhibitor activity"/>
    <property type="evidence" value="ECO:0007669"/>
    <property type="project" value="TreeGrafter"/>
</dbReference>
<evidence type="ECO:0000256" key="3">
    <source>
        <dbReference type="ARBA" id="ARBA00022566"/>
    </source>
</evidence>
<organism evidence="10 11">
    <name type="scientific">Megaselia scalaris</name>
    <name type="common">Humpbacked fly</name>
    <name type="synonym">Phora scalaris</name>
    <dbReference type="NCBI Taxonomy" id="36166"/>
    <lineage>
        <taxon>Eukaryota</taxon>
        <taxon>Metazoa</taxon>
        <taxon>Ecdysozoa</taxon>
        <taxon>Arthropoda</taxon>
        <taxon>Hexapoda</taxon>
        <taxon>Insecta</taxon>
        <taxon>Pterygota</taxon>
        <taxon>Neoptera</taxon>
        <taxon>Endopterygota</taxon>
        <taxon>Diptera</taxon>
        <taxon>Brachycera</taxon>
        <taxon>Muscomorpha</taxon>
        <taxon>Platypezoidea</taxon>
        <taxon>Phoridae</taxon>
        <taxon>Megaseliini</taxon>
        <taxon>Megaselia</taxon>
    </lineage>
</organism>
<feature type="domain" description="Cyclic nucleotide-binding" evidence="9">
    <location>
        <begin position="255"/>
        <end position="319"/>
    </location>
</feature>
<evidence type="ECO:0000313" key="10">
    <source>
        <dbReference type="EnsemblMetazoa" id="MESCA002189-PA"/>
    </source>
</evidence>
<dbReference type="PROSITE" id="PS50042">
    <property type="entry name" value="CNMP_BINDING_3"/>
    <property type="match status" value="2"/>
</dbReference>
<feature type="region of interest" description="Disordered" evidence="8">
    <location>
        <begin position="37"/>
        <end position="56"/>
    </location>
</feature>
<dbReference type="PANTHER" id="PTHR11635">
    <property type="entry name" value="CAMP-DEPENDENT PROTEIN KINASE REGULATORY CHAIN"/>
    <property type="match status" value="1"/>
</dbReference>
<evidence type="ECO:0000256" key="6">
    <source>
        <dbReference type="ARBA" id="ARBA00023149"/>
    </source>
</evidence>
<dbReference type="AlphaFoldDB" id="T1GFP2"/>
<evidence type="ECO:0000313" key="11">
    <source>
        <dbReference type="Proteomes" id="UP000015102"/>
    </source>
</evidence>
<dbReference type="EMBL" id="CAQQ02079405">
    <property type="status" value="NOT_ANNOTATED_CDS"/>
    <property type="molecule type" value="Genomic_DNA"/>
</dbReference>
<dbReference type="InterPro" id="IPR018490">
    <property type="entry name" value="cNMP-bd_dom_sf"/>
</dbReference>
<dbReference type="STRING" id="36166.T1GFP2"/>
<dbReference type="Pfam" id="PF00027">
    <property type="entry name" value="cNMP_binding"/>
    <property type="match status" value="2"/>
</dbReference>
<evidence type="ECO:0000259" key="9">
    <source>
        <dbReference type="PROSITE" id="PS50042"/>
    </source>
</evidence>
<evidence type="ECO:0000256" key="4">
    <source>
        <dbReference type="ARBA" id="ARBA00022737"/>
    </source>
</evidence>
<feature type="binding site" evidence="7">
    <location>
        <position position="173"/>
    </location>
    <ligand>
        <name>3',5'-cyclic AMP</name>
        <dbReference type="ChEBI" id="CHEBI:58165"/>
        <label>1</label>
    </ligand>
</feature>
<dbReference type="HOGENOM" id="CLU_018310_2_0_1"/>
<dbReference type="InterPro" id="IPR014710">
    <property type="entry name" value="RmlC-like_jellyroll"/>
</dbReference>
<accession>T1GFP2</accession>
<evidence type="ECO:0000256" key="5">
    <source>
        <dbReference type="ARBA" id="ARBA00022741"/>
    </source>
</evidence>
<dbReference type="PROSITE" id="PS00888">
    <property type="entry name" value="CNMP_BINDING_1"/>
    <property type="match status" value="1"/>
</dbReference>
<protein>
    <recommendedName>
        <fullName evidence="9">Cyclic nucleotide-binding domain-containing protein</fullName>
    </recommendedName>
</protein>
<dbReference type="InterPro" id="IPR012198">
    <property type="entry name" value="cAMP_dep_PK_reg_su"/>
</dbReference>
<evidence type="ECO:0000256" key="8">
    <source>
        <dbReference type="SAM" id="MobiDB-lite"/>
    </source>
</evidence>
<dbReference type="InterPro" id="IPR050503">
    <property type="entry name" value="cAMP-dep_PK_reg_su-like"/>
</dbReference>
<keyword evidence="3 7" id="KW-0116">cAMP-binding</keyword>
<feature type="binding site" evidence="7">
    <location>
        <position position="182"/>
    </location>
    <ligand>
        <name>3',5'-cyclic AMP</name>
        <dbReference type="ChEBI" id="CHEBI:58165"/>
        <label>1</label>
    </ligand>
</feature>
<dbReference type="PANTHER" id="PTHR11635:SF152">
    <property type="entry name" value="CAMP-DEPENDENT PROTEIN KINASE TYPE I REGULATORY SUBUNIT-RELATED"/>
    <property type="match status" value="1"/>
</dbReference>
<dbReference type="InterPro" id="IPR000595">
    <property type="entry name" value="cNMP-bd_dom"/>
</dbReference>
<evidence type="ECO:0000256" key="2">
    <source>
        <dbReference type="ARBA" id="ARBA00022553"/>
    </source>
</evidence>
<reference evidence="10" key="2">
    <citation type="submission" date="2015-06" db="UniProtKB">
        <authorList>
            <consortium name="EnsemblMetazoa"/>
        </authorList>
    </citation>
    <scope>IDENTIFICATION</scope>
</reference>
<dbReference type="GO" id="GO:0034236">
    <property type="term" value="F:protein kinase A catalytic subunit binding"/>
    <property type="evidence" value="ECO:0007669"/>
    <property type="project" value="TreeGrafter"/>
</dbReference>
<feature type="binding site" evidence="7">
    <location>
        <position position="306"/>
    </location>
    <ligand>
        <name>3',5'-cyclic AMP</name>
        <dbReference type="ChEBI" id="CHEBI:58165"/>
        <label>2</label>
    </ligand>
</feature>
<proteinExistence type="inferred from homology"/>
<sequence length="319" mass="36571">MSAQQNKQRLQVPEARRRLCFEFFTKLQESRKAAAALKQNEDLPSPDESVLSQDEEPVVQRFVGRRKSVFAEAYDPENDDDDEGATAIFPKTDEQRARLTESVKNILLFRSLDKEQMNQVLDAMFEKKVVADEYIIRQGDDGDNFYVIESGVYKAFVNEKHIHTYNNSGSFGELALLYNMPRAASIQAESEGFLWAMDRQTFRRILLKSAFKKRKMYEKLLDSVPMLKALQLYIFTNYKDLNFNSFLYKIRVHNFILTGEVADGMYFIEDGKISIQISQDGGEVEISQLGTGQYFGELALVTHRPRAASAYALENCKVA</sequence>
<keyword evidence="6 7" id="KW-0114">cAMP</keyword>
<keyword evidence="5 7" id="KW-0547">Nucleotide-binding</keyword>
<dbReference type="GO" id="GO:0030552">
    <property type="term" value="F:cAMP binding"/>
    <property type="evidence" value="ECO:0007669"/>
    <property type="project" value="UniProtKB-KW"/>
</dbReference>
<feature type="domain" description="Cyclic nucleotide-binding" evidence="9">
    <location>
        <begin position="108"/>
        <end position="223"/>
    </location>
</feature>
<dbReference type="PIRSF" id="PIRSF000548">
    <property type="entry name" value="PK_regulatory"/>
    <property type="match status" value="1"/>
</dbReference>
<dbReference type="GO" id="GO:0005829">
    <property type="term" value="C:cytosol"/>
    <property type="evidence" value="ECO:0007669"/>
    <property type="project" value="TreeGrafter"/>
</dbReference>
<dbReference type="SMART" id="SM00100">
    <property type="entry name" value="cNMP"/>
    <property type="match status" value="1"/>
</dbReference>
<dbReference type="CDD" id="cd00038">
    <property type="entry name" value="CAP_ED"/>
    <property type="match status" value="2"/>
</dbReference>
<dbReference type="FunFam" id="2.60.120.10:FF:000017">
    <property type="entry name" value="cAMP-dependent protein kinase type II regulatory subunit"/>
    <property type="match status" value="1"/>
</dbReference>
<feature type="binding site" evidence="7">
    <location>
        <position position="297"/>
    </location>
    <ligand>
        <name>3',5'-cyclic AMP</name>
        <dbReference type="ChEBI" id="CHEBI:58165"/>
        <label>2</label>
    </ligand>
</feature>
<dbReference type="InterPro" id="IPR018488">
    <property type="entry name" value="cNMP-bd_CS"/>
</dbReference>
<dbReference type="Proteomes" id="UP000015102">
    <property type="component" value="Unassembled WGS sequence"/>
</dbReference>
<keyword evidence="4" id="KW-0677">Repeat</keyword>
<dbReference type="OMA" id="WAMDRAS"/>
<dbReference type="EMBL" id="CAQQ02079406">
    <property type="status" value="NOT_ANNOTATED_CDS"/>
    <property type="molecule type" value="Genomic_DNA"/>
</dbReference>
<evidence type="ECO:0000256" key="7">
    <source>
        <dbReference type="PIRSR" id="PIRSR000548-1"/>
    </source>
</evidence>
<reference evidence="11" key="1">
    <citation type="submission" date="2013-02" db="EMBL/GenBank/DDBJ databases">
        <authorList>
            <person name="Hughes D."/>
        </authorList>
    </citation>
    <scope>NUCLEOTIDE SEQUENCE</scope>
    <source>
        <strain>Durham</strain>
        <strain evidence="11">NC isolate 2 -- Noor lab</strain>
    </source>
</reference>